<comment type="caution">
    <text evidence="2">The sequence shown here is derived from an EMBL/GenBank/DDBJ whole genome shotgun (WGS) entry which is preliminary data.</text>
</comment>
<keyword evidence="1" id="KW-0472">Membrane</keyword>
<keyword evidence="1" id="KW-1133">Transmembrane helix</keyword>
<name>A0ABX2EM94_9BURK</name>
<sequence length="281" mass="30471">MSIRRVKPWRHPAEQRYRLRGWRRWLMWWMFAPLLFGGLWLAGSAEAGAGAAGAVLLLVAGTALAGWEWVWRRTTLELSAAGLRLRQVGYTLETPWSNVAGFHAERMHEGFVLAQPLDTPSARRLGFFSGLSGLHDGEQAGWIAECRFIPIEAFAWHLRKGTLVADVSARAPHLAAAMSAVNAPAPPAPPPAPAQRRRALALGLFVAAVIVLSAVLGWTQPAGLNRVLQIAYAVVAPLVALQAGIGTWQFARGRHWGMALLMAAVTLMALGWCAVAWQAVG</sequence>
<evidence type="ECO:0000256" key="1">
    <source>
        <dbReference type="SAM" id="Phobius"/>
    </source>
</evidence>
<feature type="transmembrane region" description="Helical" evidence="1">
    <location>
        <begin position="258"/>
        <end position="280"/>
    </location>
</feature>
<gene>
    <name evidence="2" type="ORF">HLB44_22375</name>
</gene>
<dbReference type="EMBL" id="JABRWJ010000007">
    <property type="protein sequence ID" value="NRF69755.1"/>
    <property type="molecule type" value="Genomic_DNA"/>
</dbReference>
<organism evidence="2 3">
    <name type="scientific">Pseudaquabacterium terrae</name>
    <dbReference type="NCBI Taxonomy" id="2732868"/>
    <lineage>
        <taxon>Bacteria</taxon>
        <taxon>Pseudomonadati</taxon>
        <taxon>Pseudomonadota</taxon>
        <taxon>Betaproteobacteria</taxon>
        <taxon>Burkholderiales</taxon>
        <taxon>Sphaerotilaceae</taxon>
        <taxon>Pseudaquabacterium</taxon>
    </lineage>
</organism>
<feature type="transmembrane region" description="Helical" evidence="1">
    <location>
        <begin position="199"/>
        <end position="218"/>
    </location>
</feature>
<feature type="transmembrane region" description="Helical" evidence="1">
    <location>
        <begin position="49"/>
        <end position="70"/>
    </location>
</feature>
<feature type="transmembrane region" description="Helical" evidence="1">
    <location>
        <begin position="230"/>
        <end position="251"/>
    </location>
</feature>
<keyword evidence="1" id="KW-0812">Transmembrane</keyword>
<dbReference type="Proteomes" id="UP000737171">
    <property type="component" value="Unassembled WGS sequence"/>
</dbReference>
<feature type="transmembrane region" description="Helical" evidence="1">
    <location>
        <begin position="25"/>
        <end position="43"/>
    </location>
</feature>
<evidence type="ECO:0008006" key="4">
    <source>
        <dbReference type="Google" id="ProtNLM"/>
    </source>
</evidence>
<reference evidence="2 3" key="1">
    <citation type="submission" date="2020-05" db="EMBL/GenBank/DDBJ databases">
        <title>Aquincola sp. isolate from soil.</title>
        <authorList>
            <person name="Han J."/>
            <person name="Kim D.-U."/>
        </authorList>
    </citation>
    <scope>NUCLEOTIDE SEQUENCE [LARGE SCALE GENOMIC DNA]</scope>
    <source>
        <strain evidence="2 3">S2</strain>
    </source>
</reference>
<protein>
    <recommendedName>
        <fullName evidence="4">PH domain-containing protein</fullName>
    </recommendedName>
</protein>
<dbReference type="RefSeq" id="WP_173127325.1">
    <property type="nucleotide sequence ID" value="NZ_JABRWJ010000007.1"/>
</dbReference>
<evidence type="ECO:0000313" key="3">
    <source>
        <dbReference type="Proteomes" id="UP000737171"/>
    </source>
</evidence>
<keyword evidence="3" id="KW-1185">Reference proteome</keyword>
<accession>A0ABX2EM94</accession>
<evidence type="ECO:0000313" key="2">
    <source>
        <dbReference type="EMBL" id="NRF69755.1"/>
    </source>
</evidence>
<proteinExistence type="predicted"/>